<evidence type="ECO:0000256" key="1">
    <source>
        <dbReference type="ARBA" id="ARBA00022603"/>
    </source>
</evidence>
<evidence type="ECO:0000259" key="4">
    <source>
        <dbReference type="Pfam" id="PF08241"/>
    </source>
</evidence>
<keyword evidence="2 5" id="KW-0808">Transferase</keyword>
<dbReference type="RefSeq" id="WP_158946583.1">
    <property type="nucleotide sequence ID" value="NZ_CP046400.1"/>
</dbReference>
<dbReference type="Proteomes" id="UP000428328">
    <property type="component" value="Chromosome"/>
</dbReference>
<evidence type="ECO:0000256" key="2">
    <source>
        <dbReference type="ARBA" id="ARBA00022679"/>
    </source>
</evidence>
<evidence type="ECO:0000256" key="3">
    <source>
        <dbReference type="ARBA" id="ARBA00022691"/>
    </source>
</evidence>
<dbReference type="GO" id="GO:0008757">
    <property type="term" value="F:S-adenosylmethionine-dependent methyltransferase activity"/>
    <property type="evidence" value="ECO:0007669"/>
    <property type="project" value="InterPro"/>
</dbReference>
<dbReference type="GO" id="GO:0032259">
    <property type="term" value="P:methylation"/>
    <property type="evidence" value="ECO:0007669"/>
    <property type="project" value="UniProtKB-KW"/>
</dbReference>
<dbReference type="Pfam" id="PF08241">
    <property type="entry name" value="Methyltransf_11"/>
    <property type="match status" value="1"/>
</dbReference>
<dbReference type="KEGG" id="psel:GM415_04220"/>
<keyword evidence="6" id="KW-1185">Reference proteome</keyword>
<keyword evidence="3" id="KW-0949">S-adenosyl-L-methionine</keyword>
<dbReference type="AlphaFoldDB" id="A0A6I6JH11"/>
<sequence length="248" mass="27699">MTFSQEQKAFHADSDAARFHNRKANPFIRVREQRLAQALLQSVGQCERLVEIGCGEGSNLDYYREVFPPAFLAGVDFSAEKVAFAAANTEAEYFCGDALALPLRDGSFDVAVCRDLLHHVDHNRLGVVREALRVVRPGGKVVFLESNGRTPLNLLFQYAYPVERGLRNSTPATLKALCSEHGQVELQFVECSLLVRAAGFVLGWPGLALRWLAYPLYGVCAGVEKLLETVMPRRKWAYMLVVLTRPEQ</sequence>
<dbReference type="PANTHER" id="PTHR43464">
    <property type="entry name" value="METHYLTRANSFERASE"/>
    <property type="match status" value="1"/>
</dbReference>
<proteinExistence type="predicted"/>
<evidence type="ECO:0000313" key="5">
    <source>
        <dbReference type="EMBL" id="QGY39357.1"/>
    </source>
</evidence>
<reference evidence="5 6" key="1">
    <citation type="submission" date="2019-11" db="EMBL/GenBank/DDBJ databases">
        <authorList>
            <person name="Zheng R.K."/>
            <person name="Sun C.M."/>
        </authorList>
    </citation>
    <scope>NUCLEOTIDE SEQUENCE [LARGE SCALE GENOMIC DNA]</scope>
    <source>
        <strain evidence="5 6">SRB007</strain>
    </source>
</reference>
<dbReference type="InterPro" id="IPR029063">
    <property type="entry name" value="SAM-dependent_MTases_sf"/>
</dbReference>
<name>A0A6I6JH11_9BACT</name>
<dbReference type="CDD" id="cd02440">
    <property type="entry name" value="AdoMet_MTases"/>
    <property type="match status" value="1"/>
</dbReference>
<gene>
    <name evidence="5" type="ORF">GM415_04220</name>
</gene>
<dbReference type="InterPro" id="IPR013216">
    <property type="entry name" value="Methyltransf_11"/>
</dbReference>
<evidence type="ECO:0000313" key="6">
    <source>
        <dbReference type="Proteomes" id="UP000428328"/>
    </source>
</evidence>
<accession>A0A6I6JH11</accession>
<keyword evidence="1 5" id="KW-0489">Methyltransferase</keyword>
<dbReference type="PANTHER" id="PTHR43464:SF19">
    <property type="entry name" value="UBIQUINONE BIOSYNTHESIS O-METHYLTRANSFERASE, MITOCHONDRIAL"/>
    <property type="match status" value="1"/>
</dbReference>
<dbReference type="Gene3D" id="3.40.50.150">
    <property type="entry name" value="Vaccinia Virus protein VP39"/>
    <property type="match status" value="1"/>
</dbReference>
<dbReference type="SUPFAM" id="SSF53335">
    <property type="entry name" value="S-adenosyl-L-methionine-dependent methyltransferases"/>
    <property type="match status" value="1"/>
</dbReference>
<feature type="domain" description="Methyltransferase type 11" evidence="4">
    <location>
        <begin position="50"/>
        <end position="143"/>
    </location>
</feature>
<dbReference type="EMBL" id="CP046400">
    <property type="protein sequence ID" value="QGY39357.1"/>
    <property type="molecule type" value="Genomic_DNA"/>
</dbReference>
<protein>
    <submittedName>
        <fullName evidence="5">Methyltransferase domain-containing protein</fullName>
    </submittedName>
</protein>
<organism evidence="5 6">
    <name type="scientific">Pseudodesulfovibrio cashew</name>
    <dbReference type="NCBI Taxonomy" id="2678688"/>
    <lineage>
        <taxon>Bacteria</taxon>
        <taxon>Pseudomonadati</taxon>
        <taxon>Thermodesulfobacteriota</taxon>
        <taxon>Desulfovibrionia</taxon>
        <taxon>Desulfovibrionales</taxon>
        <taxon>Desulfovibrionaceae</taxon>
    </lineage>
</organism>